<name>A0ABD3TNZ6_9LAMI</name>
<sequence>MTLILSLLPRAIANSASTAAASEARLLLTQGHVHDHRIKETKPPLLSDFTILSKDKLFHAFAAHTHTRWCKPMQLLHAPPRDNTALESPQLATTTTSSPTTATTAVDPVVATAAPILFTSSSISLNPSTINFSQFISSQSVPSPKFFPNNLCSISLHAWDFSSSNNLIRRSSNLFRRKFLALIA</sequence>
<gene>
    <name evidence="2" type="ORF">ACJIZ3_022678</name>
</gene>
<evidence type="ECO:0000313" key="3">
    <source>
        <dbReference type="Proteomes" id="UP001634393"/>
    </source>
</evidence>
<feature type="compositionally biased region" description="Low complexity" evidence="1">
    <location>
        <begin position="92"/>
        <end position="101"/>
    </location>
</feature>
<organism evidence="2 3">
    <name type="scientific">Penstemon smallii</name>
    <dbReference type="NCBI Taxonomy" id="265156"/>
    <lineage>
        <taxon>Eukaryota</taxon>
        <taxon>Viridiplantae</taxon>
        <taxon>Streptophyta</taxon>
        <taxon>Embryophyta</taxon>
        <taxon>Tracheophyta</taxon>
        <taxon>Spermatophyta</taxon>
        <taxon>Magnoliopsida</taxon>
        <taxon>eudicotyledons</taxon>
        <taxon>Gunneridae</taxon>
        <taxon>Pentapetalae</taxon>
        <taxon>asterids</taxon>
        <taxon>lamiids</taxon>
        <taxon>Lamiales</taxon>
        <taxon>Plantaginaceae</taxon>
        <taxon>Cheloneae</taxon>
        <taxon>Penstemon</taxon>
    </lineage>
</organism>
<keyword evidence="3" id="KW-1185">Reference proteome</keyword>
<evidence type="ECO:0000313" key="2">
    <source>
        <dbReference type="EMBL" id="KAL3838087.1"/>
    </source>
</evidence>
<evidence type="ECO:0000256" key="1">
    <source>
        <dbReference type="SAM" id="MobiDB-lite"/>
    </source>
</evidence>
<accession>A0ABD3TNZ6</accession>
<proteinExistence type="predicted"/>
<protein>
    <submittedName>
        <fullName evidence="2">Uncharacterized protein</fullName>
    </submittedName>
</protein>
<feature type="region of interest" description="Disordered" evidence="1">
    <location>
        <begin position="81"/>
        <end position="101"/>
    </location>
</feature>
<comment type="caution">
    <text evidence="2">The sequence shown here is derived from an EMBL/GenBank/DDBJ whole genome shotgun (WGS) entry which is preliminary data.</text>
</comment>
<reference evidence="2 3" key="1">
    <citation type="submission" date="2024-12" db="EMBL/GenBank/DDBJ databases">
        <title>The unique morphological basis and parallel evolutionary history of personate flowers in Penstemon.</title>
        <authorList>
            <person name="Depatie T.H."/>
            <person name="Wessinger C.A."/>
        </authorList>
    </citation>
    <scope>NUCLEOTIDE SEQUENCE [LARGE SCALE GENOMIC DNA]</scope>
    <source>
        <strain evidence="2">WTNN_2</strain>
        <tissue evidence="2">Leaf</tissue>
    </source>
</reference>
<dbReference type="EMBL" id="JBJXBP010000003">
    <property type="protein sequence ID" value="KAL3838087.1"/>
    <property type="molecule type" value="Genomic_DNA"/>
</dbReference>
<dbReference type="AlphaFoldDB" id="A0ABD3TNZ6"/>
<dbReference type="Proteomes" id="UP001634393">
    <property type="component" value="Unassembled WGS sequence"/>
</dbReference>